<organism evidence="3 4">
    <name type="scientific">Streptomyces diacarni</name>
    <dbReference type="NCBI Taxonomy" id="2800381"/>
    <lineage>
        <taxon>Bacteria</taxon>
        <taxon>Bacillati</taxon>
        <taxon>Actinomycetota</taxon>
        <taxon>Actinomycetes</taxon>
        <taxon>Kitasatosporales</taxon>
        <taxon>Streptomycetaceae</taxon>
        <taxon>Streptomyces</taxon>
    </lineage>
</organism>
<accession>A0A367ESP9</accession>
<dbReference type="AlphaFoldDB" id="A0A367ESP9"/>
<keyword evidence="3" id="KW-0547">Nucleotide-binding</keyword>
<dbReference type="InterPro" id="IPR050267">
    <property type="entry name" value="Anti-sigma-factor_SerPK"/>
</dbReference>
<evidence type="ECO:0000256" key="1">
    <source>
        <dbReference type="ARBA" id="ARBA00022527"/>
    </source>
</evidence>
<evidence type="ECO:0000313" key="3">
    <source>
        <dbReference type="EMBL" id="RCG20739.1"/>
    </source>
</evidence>
<feature type="domain" description="Histidine kinase/HSP90-like ATPase" evidence="2">
    <location>
        <begin position="24"/>
        <end position="121"/>
    </location>
</feature>
<keyword evidence="1" id="KW-0808">Transferase</keyword>
<dbReference type="Proteomes" id="UP000252914">
    <property type="component" value="Unassembled WGS sequence"/>
</dbReference>
<dbReference type="CDD" id="cd16936">
    <property type="entry name" value="HATPase_RsbW-like"/>
    <property type="match status" value="1"/>
</dbReference>
<dbReference type="Pfam" id="PF13581">
    <property type="entry name" value="HATPase_c_2"/>
    <property type="match status" value="1"/>
</dbReference>
<keyword evidence="4" id="KW-1185">Reference proteome</keyword>
<keyword evidence="1" id="KW-0418">Kinase</keyword>
<name>A0A367ESP9_9ACTN</name>
<dbReference type="EMBL" id="QOIN01000047">
    <property type="protein sequence ID" value="RCG20739.1"/>
    <property type="molecule type" value="Genomic_DNA"/>
</dbReference>
<evidence type="ECO:0000313" key="4">
    <source>
        <dbReference type="Proteomes" id="UP000252914"/>
    </source>
</evidence>
<dbReference type="RefSeq" id="WP_114023489.1">
    <property type="nucleotide sequence ID" value="NZ_QOIN01000047.1"/>
</dbReference>
<keyword evidence="1" id="KW-0723">Serine/threonine-protein kinase</keyword>
<protein>
    <submittedName>
        <fullName evidence="3">ATP-binding protein</fullName>
    </submittedName>
</protein>
<proteinExistence type="predicted"/>
<dbReference type="Gene3D" id="3.30.565.10">
    <property type="entry name" value="Histidine kinase-like ATPase, C-terminal domain"/>
    <property type="match status" value="1"/>
</dbReference>
<reference evidence="3 4" key="1">
    <citation type="submission" date="2018-06" db="EMBL/GenBank/DDBJ databases">
        <title>Streptomyces reniochalinae sp. nov. and Streptomyces diacarnus sp. nov. from marine sponges.</title>
        <authorList>
            <person name="Li L."/>
        </authorList>
    </citation>
    <scope>NUCLEOTIDE SEQUENCE [LARGE SCALE GENOMIC DNA]</scope>
    <source>
        <strain evidence="3 4">LHW51701</strain>
    </source>
</reference>
<sequence length="157" mass="16639">MSDETHADGMHLTVLLSCTRRGARLARLLTVAELASRGLPTDTAAHVVGELAANAALHGRVPGRSFRLRASCPVPGSLRIEVTDALGERAPRLATLPVGPDAESGRGLLLVEALAERWGVTHGPFPCKTVWAEVALVGVSPPRRLVEAPYGRRTNCP</sequence>
<dbReference type="GO" id="GO:0005524">
    <property type="term" value="F:ATP binding"/>
    <property type="evidence" value="ECO:0007669"/>
    <property type="project" value="UniProtKB-KW"/>
</dbReference>
<dbReference type="InterPro" id="IPR003594">
    <property type="entry name" value="HATPase_dom"/>
</dbReference>
<dbReference type="GO" id="GO:0004674">
    <property type="term" value="F:protein serine/threonine kinase activity"/>
    <property type="evidence" value="ECO:0007669"/>
    <property type="project" value="UniProtKB-KW"/>
</dbReference>
<dbReference type="PANTHER" id="PTHR35526:SF3">
    <property type="entry name" value="ANTI-SIGMA-F FACTOR RSBW"/>
    <property type="match status" value="1"/>
</dbReference>
<comment type="caution">
    <text evidence="3">The sequence shown here is derived from an EMBL/GenBank/DDBJ whole genome shotgun (WGS) entry which is preliminary data.</text>
</comment>
<keyword evidence="3" id="KW-0067">ATP-binding</keyword>
<evidence type="ECO:0000259" key="2">
    <source>
        <dbReference type="Pfam" id="PF13581"/>
    </source>
</evidence>
<dbReference type="PANTHER" id="PTHR35526">
    <property type="entry name" value="ANTI-SIGMA-F FACTOR RSBW-RELATED"/>
    <property type="match status" value="1"/>
</dbReference>
<dbReference type="InterPro" id="IPR036890">
    <property type="entry name" value="HATPase_C_sf"/>
</dbReference>
<gene>
    <name evidence="3" type="ORF">DTL70_20895</name>
</gene>